<evidence type="ECO:0000256" key="1">
    <source>
        <dbReference type="SAM" id="Phobius"/>
    </source>
</evidence>
<proteinExistence type="predicted"/>
<dbReference type="AlphaFoldDB" id="A0A9Q4B349"/>
<keyword evidence="1" id="KW-1133">Transmembrane helix</keyword>
<reference evidence="2" key="1">
    <citation type="submission" date="2020-06" db="EMBL/GenBank/DDBJ databases">
        <title>Insight into the genomes of haloalkaliphilic bacilli from Kenyan soda lakes.</title>
        <authorList>
            <person name="Mwirichia R."/>
            <person name="Villamizar G.C."/>
            <person name="Poehlein A."/>
            <person name="Mugweru J."/>
            <person name="Kipnyargis A."/>
            <person name="Kiplimo D."/>
            <person name="Orwa P."/>
            <person name="Daniel R."/>
        </authorList>
    </citation>
    <scope>NUCLEOTIDE SEQUENCE</scope>
    <source>
        <strain evidence="2">B1096_S55</strain>
    </source>
</reference>
<dbReference type="RefSeq" id="WP_257821668.1">
    <property type="nucleotide sequence ID" value="NZ_JABXYM010000001.1"/>
</dbReference>
<evidence type="ECO:0000313" key="2">
    <source>
        <dbReference type="EMBL" id="MCR6097265.1"/>
    </source>
</evidence>
<keyword evidence="1" id="KW-0472">Membrane</keyword>
<gene>
    <name evidence="2" type="ORF">HXA33_11990</name>
</gene>
<organism evidence="2 3">
    <name type="scientific">Salipaludibacillus agaradhaerens</name>
    <name type="common">Bacillus agaradhaerens</name>
    <dbReference type="NCBI Taxonomy" id="76935"/>
    <lineage>
        <taxon>Bacteria</taxon>
        <taxon>Bacillati</taxon>
        <taxon>Bacillota</taxon>
        <taxon>Bacilli</taxon>
        <taxon>Bacillales</taxon>
        <taxon>Bacillaceae</taxon>
    </lineage>
</organism>
<dbReference type="EMBL" id="JABXYM010000001">
    <property type="protein sequence ID" value="MCR6097265.1"/>
    <property type="molecule type" value="Genomic_DNA"/>
</dbReference>
<comment type="caution">
    <text evidence="2">The sequence shown here is derived from an EMBL/GenBank/DDBJ whole genome shotgun (WGS) entry which is preliminary data.</text>
</comment>
<accession>A0A9Q4B349</accession>
<dbReference type="Proteomes" id="UP001057753">
    <property type="component" value="Unassembled WGS sequence"/>
</dbReference>
<evidence type="ECO:0000313" key="3">
    <source>
        <dbReference type="Proteomes" id="UP001057753"/>
    </source>
</evidence>
<feature type="transmembrane region" description="Helical" evidence="1">
    <location>
        <begin position="41"/>
        <end position="60"/>
    </location>
</feature>
<protein>
    <submittedName>
        <fullName evidence="2">Uncharacterized protein</fullName>
    </submittedName>
</protein>
<keyword evidence="3" id="KW-1185">Reference proteome</keyword>
<keyword evidence="1" id="KW-0812">Transmembrane</keyword>
<sequence length="61" mass="6744">MGWILGIGIGVVTLFWLAAELAAVEEKGQGSRAFFKSVKRSLYVITPLFIVAGALYYLFFN</sequence>
<name>A0A9Q4B349_SALAG</name>